<protein>
    <submittedName>
        <fullName evidence="1">Uncharacterized protein</fullName>
    </submittedName>
</protein>
<evidence type="ECO:0000313" key="2">
    <source>
        <dbReference type="Proteomes" id="UP001302745"/>
    </source>
</evidence>
<dbReference type="Proteomes" id="UP001302745">
    <property type="component" value="Unassembled WGS sequence"/>
</dbReference>
<proteinExistence type="predicted"/>
<gene>
    <name evidence="1" type="ORF">C8A00DRAFT_44226</name>
</gene>
<reference evidence="1" key="2">
    <citation type="submission" date="2023-05" db="EMBL/GenBank/DDBJ databases">
        <authorList>
            <consortium name="Lawrence Berkeley National Laboratory"/>
            <person name="Steindorff A."/>
            <person name="Hensen N."/>
            <person name="Bonometti L."/>
            <person name="Westerberg I."/>
            <person name="Brannstrom I.O."/>
            <person name="Guillou S."/>
            <person name="Cros-Aarteil S."/>
            <person name="Calhoun S."/>
            <person name="Haridas S."/>
            <person name="Kuo A."/>
            <person name="Mondo S."/>
            <person name="Pangilinan J."/>
            <person name="Riley R."/>
            <person name="Labutti K."/>
            <person name="Andreopoulos B."/>
            <person name="Lipzen A."/>
            <person name="Chen C."/>
            <person name="Yanf M."/>
            <person name="Daum C."/>
            <person name="Ng V."/>
            <person name="Clum A."/>
            <person name="Ohm R."/>
            <person name="Martin F."/>
            <person name="Silar P."/>
            <person name="Natvig D."/>
            <person name="Lalanne C."/>
            <person name="Gautier V."/>
            <person name="Ament-Velasquez S.L."/>
            <person name="Kruys A."/>
            <person name="Hutchinson M.I."/>
            <person name="Powell A.J."/>
            <person name="Barry K."/>
            <person name="Miller A.N."/>
            <person name="Grigoriev I.V."/>
            <person name="Debuchy R."/>
            <person name="Gladieux P."/>
            <person name="Thoren M.H."/>
            <person name="Johannesson H."/>
        </authorList>
    </citation>
    <scope>NUCLEOTIDE SEQUENCE</scope>
    <source>
        <strain evidence="1">CBS 538.74</strain>
    </source>
</reference>
<sequence>MANTTCPSDMIPAIESLAIPQDINVMVIPGTDTSNPPMVTCCAPNRVQIIDRCWLWCELPQSYLNGSTQEDARGATSTCLRINGRNSNESKITGWQFNTAGRTERSSAKQIGLWVLALSGLIYVL</sequence>
<evidence type="ECO:0000313" key="1">
    <source>
        <dbReference type="EMBL" id="KAK4152740.1"/>
    </source>
</evidence>
<dbReference type="EMBL" id="MU856963">
    <property type="protein sequence ID" value="KAK4152740.1"/>
    <property type="molecule type" value="Genomic_DNA"/>
</dbReference>
<reference evidence="1" key="1">
    <citation type="journal article" date="2023" name="Mol. Phylogenet. Evol.">
        <title>Genome-scale phylogeny and comparative genomics of the fungal order Sordariales.</title>
        <authorList>
            <person name="Hensen N."/>
            <person name="Bonometti L."/>
            <person name="Westerberg I."/>
            <person name="Brannstrom I.O."/>
            <person name="Guillou S."/>
            <person name="Cros-Aarteil S."/>
            <person name="Calhoun S."/>
            <person name="Haridas S."/>
            <person name="Kuo A."/>
            <person name="Mondo S."/>
            <person name="Pangilinan J."/>
            <person name="Riley R."/>
            <person name="LaButti K."/>
            <person name="Andreopoulos B."/>
            <person name="Lipzen A."/>
            <person name="Chen C."/>
            <person name="Yan M."/>
            <person name="Daum C."/>
            <person name="Ng V."/>
            <person name="Clum A."/>
            <person name="Steindorff A."/>
            <person name="Ohm R.A."/>
            <person name="Martin F."/>
            <person name="Silar P."/>
            <person name="Natvig D.O."/>
            <person name="Lalanne C."/>
            <person name="Gautier V."/>
            <person name="Ament-Velasquez S.L."/>
            <person name="Kruys A."/>
            <person name="Hutchinson M.I."/>
            <person name="Powell A.J."/>
            <person name="Barry K."/>
            <person name="Miller A.N."/>
            <person name="Grigoriev I.V."/>
            <person name="Debuchy R."/>
            <person name="Gladieux P."/>
            <person name="Hiltunen Thoren M."/>
            <person name="Johannesson H."/>
        </authorList>
    </citation>
    <scope>NUCLEOTIDE SEQUENCE</scope>
    <source>
        <strain evidence="1">CBS 538.74</strain>
    </source>
</reference>
<comment type="caution">
    <text evidence="1">The sequence shown here is derived from an EMBL/GenBank/DDBJ whole genome shotgun (WGS) entry which is preliminary data.</text>
</comment>
<accession>A0AAN6VK18</accession>
<name>A0AAN6VK18_9PEZI</name>
<dbReference type="AlphaFoldDB" id="A0AAN6VK18"/>
<keyword evidence="2" id="KW-1185">Reference proteome</keyword>
<organism evidence="1 2">
    <name type="scientific">Chaetomidium leptoderma</name>
    <dbReference type="NCBI Taxonomy" id="669021"/>
    <lineage>
        <taxon>Eukaryota</taxon>
        <taxon>Fungi</taxon>
        <taxon>Dikarya</taxon>
        <taxon>Ascomycota</taxon>
        <taxon>Pezizomycotina</taxon>
        <taxon>Sordariomycetes</taxon>
        <taxon>Sordariomycetidae</taxon>
        <taxon>Sordariales</taxon>
        <taxon>Chaetomiaceae</taxon>
        <taxon>Chaetomidium</taxon>
    </lineage>
</organism>